<dbReference type="GO" id="GO:0007165">
    <property type="term" value="P:signal transduction"/>
    <property type="evidence" value="ECO:0007669"/>
    <property type="project" value="UniProtKB-KW"/>
</dbReference>
<dbReference type="PRINTS" id="PR00260">
    <property type="entry name" value="CHEMTRNSDUCR"/>
</dbReference>
<dbReference type="PROSITE" id="PS50111">
    <property type="entry name" value="CHEMOTAXIS_TRANSDUC_2"/>
    <property type="match status" value="1"/>
</dbReference>
<protein>
    <submittedName>
        <fullName evidence="5">Methyl-accepting chemotaxis sensory transducer</fullName>
    </submittedName>
</protein>
<dbReference type="PANTHER" id="PTHR32089:SF112">
    <property type="entry name" value="LYSOZYME-LIKE PROTEIN-RELATED"/>
    <property type="match status" value="1"/>
</dbReference>
<accession>A9KJ02</accession>
<dbReference type="KEGG" id="cpy:Cphy_0614"/>
<gene>
    <name evidence="5" type="ordered locus">Cphy_0614</name>
</gene>
<dbReference type="InterPro" id="IPR004090">
    <property type="entry name" value="Chemotax_Me-accpt_rcpt"/>
</dbReference>
<comment type="similarity">
    <text evidence="2">Belongs to the methyl-accepting chemotaxis (MCP) protein family.</text>
</comment>
<dbReference type="Proteomes" id="UP000000370">
    <property type="component" value="Chromosome"/>
</dbReference>
<keyword evidence="1 3" id="KW-0807">Transducer</keyword>
<dbReference type="GO" id="GO:0006935">
    <property type="term" value="P:chemotaxis"/>
    <property type="evidence" value="ECO:0007669"/>
    <property type="project" value="InterPro"/>
</dbReference>
<evidence type="ECO:0000256" key="2">
    <source>
        <dbReference type="ARBA" id="ARBA00029447"/>
    </source>
</evidence>
<name>A9KJ02_LACP7</name>
<dbReference type="STRING" id="357809.Cphy_0614"/>
<dbReference type="InterPro" id="IPR004089">
    <property type="entry name" value="MCPsignal_dom"/>
</dbReference>
<keyword evidence="6" id="KW-1185">Reference proteome</keyword>
<evidence type="ECO:0000313" key="6">
    <source>
        <dbReference type="Proteomes" id="UP000000370"/>
    </source>
</evidence>
<dbReference type="InterPro" id="IPR025991">
    <property type="entry name" value="Chemoreceptor_zinc-bind_dom"/>
</dbReference>
<dbReference type="Pfam" id="PF00015">
    <property type="entry name" value="MCPsignal"/>
    <property type="match status" value="1"/>
</dbReference>
<dbReference type="EMBL" id="CP000885">
    <property type="protein sequence ID" value="ABX41001.1"/>
    <property type="molecule type" value="Genomic_DNA"/>
</dbReference>
<dbReference type="SMART" id="SM00283">
    <property type="entry name" value="MA"/>
    <property type="match status" value="1"/>
</dbReference>
<dbReference type="RefSeq" id="WP_012198644.1">
    <property type="nucleotide sequence ID" value="NC_010001.1"/>
</dbReference>
<feature type="domain" description="Methyl-accepting transducer" evidence="4">
    <location>
        <begin position="55"/>
        <end position="276"/>
    </location>
</feature>
<dbReference type="Gene3D" id="1.20.120.30">
    <property type="entry name" value="Aspartate receptor, ligand-binding domain"/>
    <property type="match status" value="1"/>
</dbReference>
<dbReference type="PANTHER" id="PTHR32089">
    <property type="entry name" value="METHYL-ACCEPTING CHEMOTAXIS PROTEIN MCPB"/>
    <property type="match status" value="1"/>
</dbReference>
<dbReference type="SUPFAM" id="SSF58104">
    <property type="entry name" value="Methyl-accepting chemotaxis protein (MCP) signaling domain"/>
    <property type="match status" value="1"/>
</dbReference>
<dbReference type="OrthoDB" id="9816519at2"/>
<reference evidence="6" key="1">
    <citation type="submission" date="2007-11" db="EMBL/GenBank/DDBJ databases">
        <title>Complete genome sequence of Clostridium phytofermentans ISDg.</title>
        <authorList>
            <person name="Leschine S.B."/>
            <person name="Warnick T.A."/>
            <person name="Blanchard J.L."/>
            <person name="Schnell D.J."/>
            <person name="Petit E.L."/>
            <person name="LaTouf W.G."/>
            <person name="Copeland A."/>
            <person name="Lucas S."/>
            <person name="Lapidus A."/>
            <person name="Barry K."/>
            <person name="Glavina del Rio T."/>
            <person name="Dalin E."/>
            <person name="Tice H."/>
            <person name="Pitluck S."/>
            <person name="Kiss H."/>
            <person name="Brettin T."/>
            <person name="Bruce D."/>
            <person name="Detter J.C."/>
            <person name="Han C."/>
            <person name="Kuske C."/>
            <person name="Schmutz J."/>
            <person name="Larimer F."/>
            <person name="Land M."/>
            <person name="Hauser L."/>
            <person name="Kyrpides N."/>
            <person name="Kim E.A."/>
            <person name="Richardson P."/>
        </authorList>
    </citation>
    <scope>NUCLEOTIDE SEQUENCE [LARGE SCALE GENOMIC DNA]</scope>
    <source>
        <strain evidence="6">ATCC 700394 / DSM 18823 / ISDg</strain>
    </source>
</reference>
<sequence length="429" mass="48288">MLFEKKIKQSNDQMKGEEKLINPYYRRIEEKESCILGTLGIVNNLLQFITKLDYVKEMIQDTKAQVEMTEAAATNSEQIATATEDISNYMQESSVNIKQAIGETNECLNKVNKTFEKIESDINGISTVKEIMAKVTEETVKINELVNIIKSVADQTNLLSLNASIEAARAGEHGKGFSVVASEIKKLSESTKEKVDIIKDIVKDLSDKTLEASGEIDHVVNDFGSTKIAINEATGDIKEIYASMNLVEDSFASILADVEEQTATTQEMSSIIQIIYEKTEKLRNNSDRTGQAFFEISQQIDEIRIQALCCTENVDANTMIEMSIADHLMWKWRIYNMILGYITIDAADAGDHHECRLGKWVSTLNQNDERIRNLLVKMELPHSNVHIIAKKAIQEYNSGNKGTAENLLHEIETNSKAVVDYLIELKKYL</sequence>
<proteinExistence type="inferred from homology"/>
<dbReference type="eggNOG" id="COG0840">
    <property type="taxonomic scope" value="Bacteria"/>
</dbReference>
<organism evidence="5 6">
    <name type="scientific">Lachnoclostridium phytofermentans (strain ATCC 700394 / DSM 18823 / ISDg)</name>
    <name type="common">Clostridium phytofermentans</name>
    <dbReference type="NCBI Taxonomy" id="357809"/>
    <lineage>
        <taxon>Bacteria</taxon>
        <taxon>Bacillati</taxon>
        <taxon>Bacillota</taxon>
        <taxon>Clostridia</taxon>
        <taxon>Lachnospirales</taxon>
        <taxon>Lachnospiraceae</taxon>
    </lineage>
</organism>
<dbReference type="Pfam" id="PF13682">
    <property type="entry name" value="CZB"/>
    <property type="match status" value="1"/>
</dbReference>
<dbReference type="AlphaFoldDB" id="A9KJ02"/>
<evidence type="ECO:0000259" key="4">
    <source>
        <dbReference type="PROSITE" id="PS50111"/>
    </source>
</evidence>
<evidence type="ECO:0000256" key="3">
    <source>
        <dbReference type="PROSITE-ProRule" id="PRU00284"/>
    </source>
</evidence>
<evidence type="ECO:0000313" key="5">
    <source>
        <dbReference type="EMBL" id="ABX41001.1"/>
    </source>
</evidence>
<dbReference type="Gene3D" id="1.10.287.950">
    <property type="entry name" value="Methyl-accepting chemotaxis protein"/>
    <property type="match status" value="1"/>
</dbReference>
<dbReference type="GO" id="GO:0004888">
    <property type="term" value="F:transmembrane signaling receptor activity"/>
    <property type="evidence" value="ECO:0007669"/>
    <property type="project" value="InterPro"/>
</dbReference>
<dbReference type="HOGENOM" id="CLU_000445_21_1_9"/>
<dbReference type="GO" id="GO:0016020">
    <property type="term" value="C:membrane"/>
    <property type="evidence" value="ECO:0007669"/>
    <property type="project" value="InterPro"/>
</dbReference>
<evidence type="ECO:0000256" key="1">
    <source>
        <dbReference type="ARBA" id="ARBA00023224"/>
    </source>
</evidence>